<gene>
    <name evidence="18" type="ORF">V8G54_011644</name>
</gene>
<keyword evidence="8 14" id="KW-0863">Zinc-finger</keyword>
<keyword evidence="9" id="KW-0833">Ubl conjugation pathway</keyword>
<proteinExistence type="inferred from homology"/>
<dbReference type="FunFam" id="3.30.40.10:FF:000187">
    <property type="entry name" value="E3 ubiquitin-protein ligase ATL6"/>
    <property type="match status" value="1"/>
</dbReference>
<dbReference type="Gene3D" id="3.30.40.10">
    <property type="entry name" value="Zinc/RING finger domain, C3HC4 (zinc finger)"/>
    <property type="match status" value="1"/>
</dbReference>
<evidence type="ECO:0000256" key="5">
    <source>
        <dbReference type="ARBA" id="ARBA00022679"/>
    </source>
</evidence>
<dbReference type="AlphaFoldDB" id="A0AAQ3NTA1"/>
<dbReference type="SUPFAM" id="SSF57850">
    <property type="entry name" value="RING/U-box"/>
    <property type="match status" value="1"/>
</dbReference>
<evidence type="ECO:0000256" key="9">
    <source>
        <dbReference type="ARBA" id="ARBA00022786"/>
    </source>
</evidence>
<dbReference type="PANTHER" id="PTHR14155:SF576">
    <property type="entry name" value="E3 UBIQUITIN-PROTEIN LIGASE ATL6-LIKE"/>
    <property type="match status" value="1"/>
</dbReference>
<evidence type="ECO:0000256" key="13">
    <source>
        <dbReference type="ARBA" id="ARBA00024209"/>
    </source>
</evidence>
<evidence type="ECO:0000256" key="14">
    <source>
        <dbReference type="PROSITE-ProRule" id="PRU00175"/>
    </source>
</evidence>
<reference evidence="18 19" key="1">
    <citation type="journal article" date="2023" name="Life. Sci Alliance">
        <title>Evolutionary insights into 3D genome organization and epigenetic landscape of Vigna mungo.</title>
        <authorList>
            <person name="Junaid A."/>
            <person name="Singh B."/>
            <person name="Bhatia S."/>
        </authorList>
    </citation>
    <scope>NUCLEOTIDE SEQUENCE [LARGE SCALE GENOMIC DNA]</scope>
    <source>
        <strain evidence="18">Urdbean</strain>
    </source>
</reference>
<dbReference type="InterPro" id="IPR001841">
    <property type="entry name" value="Znf_RING"/>
</dbReference>
<dbReference type="PANTHER" id="PTHR14155">
    <property type="entry name" value="RING FINGER DOMAIN-CONTAINING"/>
    <property type="match status" value="1"/>
</dbReference>
<name>A0AAQ3NTA1_VIGMU</name>
<evidence type="ECO:0000256" key="4">
    <source>
        <dbReference type="ARBA" id="ARBA00012483"/>
    </source>
</evidence>
<comment type="catalytic activity">
    <reaction evidence="1">
        <text>S-ubiquitinyl-[E2 ubiquitin-conjugating enzyme]-L-cysteine + [acceptor protein]-L-lysine = [E2 ubiquitin-conjugating enzyme]-L-cysteine + N(6)-ubiquitinyl-[acceptor protein]-L-lysine.</text>
        <dbReference type="EC" id="2.3.2.27"/>
    </reaction>
</comment>
<dbReference type="Pfam" id="PF13639">
    <property type="entry name" value="zf-RING_2"/>
    <property type="match status" value="1"/>
</dbReference>
<feature type="domain" description="RING-type" evidence="17">
    <location>
        <begin position="109"/>
        <end position="151"/>
    </location>
</feature>
<keyword evidence="16" id="KW-0732">Signal</keyword>
<comment type="subcellular location">
    <subcellularLocation>
        <location evidence="2">Membrane</location>
        <topology evidence="2">Single-pass membrane protein</topology>
    </subcellularLocation>
</comment>
<organism evidence="18 19">
    <name type="scientific">Vigna mungo</name>
    <name type="common">Black gram</name>
    <name type="synonym">Phaseolus mungo</name>
    <dbReference type="NCBI Taxonomy" id="3915"/>
    <lineage>
        <taxon>Eukaryota</taxon>
        <taxon>Viridiplantae</taxon>
        <taxon>Streptophyta</taxon>
        <taxon>Embryophyta</taxon>
        <taxon>Tracheophyta</taxon>
        <taxon>Spermatophyta</taxon>
        <taxon>Magnoliopsida</taxon>
        <taxon>eudicotyledons</taxon>
        <taxon>Gunneridae</taxon>
        <taxon>Pentapetalae</taxon>
        <taxon>rosids</taxon>
        <taxon>fabids</taxon>
        <taxon>Fabales</taxon>
        <taxon>Fabaceae</taxon>
        <taxon>Papilionoideae</taxon>
        <taxon>50 kb inversion clade</taxon>
        <taxon>NPAAA clade</taxon>
        <taxon>indigoferoid/millettioid clade</taxon>
        <taxon>Phaseoleae</taxon>
        <taxon>Vigna</taxon>
    </lineage>
</organism>
<sequence length="299" mass="32779">MNIIVLFIFLPSLLSSVSCTPRGQSSSPETLNEAAVKATLFMSLVIFVFALLITAFCFVFIRFISNRNHALPQVTRGLDPRVLSTCPVMSYSALKLNHPKAVQNAPFQCAVCLADFADDDTLRLLPKCCHVFHTRCIEAWLAAHVTCPVCRSDVSAETGDACVRHVLEEEDSVRDFGVLVRSHSTGHSLEGFSIKVPEEVKKKVLEDEECGNSTKMNRSASYDVVVGIEEGGVGSTTTAATTTNDNNNNNNSWILWTSQPIDSGGSGIPKFWGASMVREDKEKGKVTEFDGRTFFDCEV</sequence>
<keyword evidence="7" id="KW-0479">Metal-binding</keyword>
<feature type="signal peptide" evidence="16">
    <location>
        <begin position="1"/>
        <end position="19"/>
    </location>
</feature>
<accession>A0AAQ3NTA1</accession>
<keyword evidence="19" id="KW-1185">Reference proteome</keyword>
<dbReference type="GO" id="GO:0008270">
    <property type="term" value="F:zinc ion binding"/>
    <property type="evidence" value="ECO:0007669"/>
    <property type="project" value="UniProtKB-KW"/>
</dbReference>
<dbReference type="EC" id="2.3.2.27" evidence="4"/>
<dbReference type="EMBL" id="CP144697">
    <property type="protein sequence ID" value="WVZ14078.1"/>
    <property type="molecule type" value="Genomic_DNA"/>
</dbReference>
<feature type="transmembrane region" description="Helical" evidence="15">
    <location>
        <begin position="35"/>
        <end position="61"/>
    </location>
</feature>
<comment type="similarity">
    <text evidence="13">Belongs to the RING-type zinc finger family. ATL subfamily.</text>
</comment>
<keyword evidence="11 15" id="KW-1133">Transmembrane helix</keyword>
<keyword evidence="10" id="KW-0862">Zinc</keyword>
<evidence type="ECO:0000256" key="8">
    <source>
        <dbReference type="ARBA" id="ARBA00022771"/>
    </source>
</evidence>
<keyword evidence="6 15" id="KW-0812">Transmembrane</keyword>
<evidence type="ECO:0000256" key="7">
    <source>
        <dbReference type="ARBA" id="ARBA00022723"/>
    </source>
</evidence>
<keyword evidence="12 15" id="KW-0472">Membrane</keyword>
<dbReference type="GO" id="GO:0061630">
    <property type="term" value="F:ubiquitin protein ligase activity"/>
    <property type="evidence" value="ECO:0007669"/>
    <property type="project" value="UniProtKB-EC"/>
</dbReference>
<dbReference type="InterPro" id="IPR053238">
    <property type="entry name" value="RING-H2_zinc_finger"/>
</dbReference>
<dbReference type="PROSITE" id="PS50089">
    <property type="entry name" value="ZF_RING_2"/>
    <property type="match status" value="1"/>
</dbReference>
<evidence type="ECO:0000256" key="6">
    <source>
        <dbReference type="ARBA" id="ARBA00022692"/>
    </source>
</evidence>
<evidence type="ECO:0000256" key="16">
    <source>
        <dbReference type="SAM" id="SignalP"/>
    </source>
</evidence>
<evidence type="ECO:0000256" key="15">
    <source>
        <dbReference type="SAM" id="Phobius"/>
    </source>
</evidence>
<feature type="chain" id="PRO_5042912390" description="RING-type E3 ubiquitin transferase" evidence="16">
    <location>
        <begin position="20"/>
        <end position="299"/>
    </location>
</feature>
<evidence type="ECO:0000256" key="12">
    <source>
        <dbReference type="ARBA" id="ARBA00023136"/>
    </source>
</evidence>
<dbReference type="Proteomes" id="UP001374535">
    <property type="component" value="Chromosome 4"/>
</dbReference>
<evidence type="ECO:0000256" key="10">
    <source>
        <dbReference type="ARBA" id="ARBA00022833"/>
    </source>
</evidence>
<protein>
    <recommendedName>
        <fullName evidence="4">RING-type E3 ubiquitin transferase</fullName>
        <ecNumber evidence="4">2.3.2.27</ecNumber>
    </recommendedName>
</protein>
<dbReference type="InterPro" id="IPR013083">
    <property type="entry name" value="Znf_RING/FYVE/PHD"/>
</dbReference>
<evidence type="ECO:0000313" key="18">
    <source>
        <dbReference type="EMBL" id="WVZ14078.1"/>
    </source>
</evidence>
<evidence type="ECO:0000313" key="19">
    <source>
        <dbReference type="Proteomes" id="UP001374535"/>
    </source>
</evidence>
<evidence type="ECO:0000256" key="2">
    <source>
        <dbReference type="ARBA" id="ARBA00004167"/>
    </source>
</evidence>
<dbReference type="GO" id="GO:0016020">
    <property type="term" value="C:membrane"/>
    <property type="evidence" value="ECO:0007669"/>
    <property type="project" value="UniProtKB-SubCell"/>
</dbReference>
<evidence type="ECO:0000259" key="17">
    <source>
        <dbReference type="PROSITE" id="PS50089"/>
    </source>
</evidence>
<dbReference type="SMART" id="SM00184">
    <property type="entry name" value="RING"/>
    <property type="match status" value="1"/>
</dbReference>
<comment type="pathway">
    <text evidence="3">Protein modification; protein ubiquitination.</text>
</comment>
<evidence type="ECO:0000256" key="3">
    <source>
        <dbReference type="ARBA" id="ARBA00004906"/>
    </source>
</evidence>
<evidence type="ECO:0000256" key="1">
    <source>
        <dbReference type="ARBA" id="ARBA00000900"/>
    </source>
</evidence>
<evidence type="ECO:0000256" key="11">
    <source>
        <dbReference type="ARBA" id="ARBA00022989"/>
    </source>
</evidence>
<keyword evidence="5" id="KW-0808">Transferase</keyword>